<keyword evidence="5" id="KW-1185">Reference proteome</keyword>
<dbReference type="InterPro" id="IPR050739">
    <property type="entry name" value="MFP"/>
</dbReference>
<dbReference type="PANTHER" id="PTHR30386">
    <property type="entry name" value="MEMBRANE FUSION SUBUNIT OF EMRAB-TOLC MULTIDRUG EFFLUX PUMP"/>
    <property type="match status" value="1"/>
</dbReference>
<evidence type="ECO:0000259" key="3">
    <source>
        <dbReference type="Pfam" id="PF26002"/>
    </source>
</evidence>
<dbReference type="Pfam" id="PF26002">
    <property type="entry name" value="Beta-barrel_AprE"/>
    <property type="match status" value="1"/>
</dbReference>
<evidence type="ECO:0000256" key="2">
    <source>
        <dbReference type="SAM" id="Phobius"/>
    </source>
</evidence>
<evidence type="ECO:0000313" key="5">
    <source>
        <dbReference type="Proteomes" id="UP000678374"/>
    </source>
</evidence>
<sequence length="424" mass="46532">MSATPPDAPLFRAEAVAARAPRQVGDVVLWPGASSRWLALLAWTLLLSLAALLVFGSYARRSTVNGVLLPAAGLIRLAAPQAGTVVESHVHEGQTVPAGQLLFVLSDDRGGPGDEAWQRQVAERITARKASLEADLRRVELAERLESGQLARRIDTLKAEQAQAQRQLTLLRQRAQGAEEAAQRYQALFRQGFVSRDELLVRETQQSELQGQVQALQRDLLALERQLVEARREADAQKTRSAIQRGELDRQAQQAGREYTEIEARRRVQVSAPAAGRISQLRAEVGQSVEAGRQLAQLVPGDSALVARLYVPSSAAGFVRPGMPVLLRYDAFPYQKYGQHRGEVLSVSGAAATPAELGESAWRPEWAAEPLFAVTVKLPAQTVEGAALPLQAGMRVEADLLHESRRLYEWMLEPLLGVKERLRQ</sequence>
<organism evidence="4 5">
    <name type="scientific">Ideonella aquatica</name>
    <dbReference type="NCBI Taxonomy" id="2824119"/>
    <lineage>
        <taxon>Bacteria</taxon>
        <taxon>Pseudomonadati</taxon>
        <taxon>Pseudomonadota</taxon>
        <taxon>Betaproteobacteria</taxon>
        <taxon>Burkholderiales</taxon>
        <taxon>Sphaerotilaceae</taxon>
        <taxon>Ideonella</taxon>
    </lineage>
</organism>
<gene>
    <name evidence="4" type="ORF">KAK06_23580</name>
</gene>
<comment type="caution">
    <text evidence="4">The sequence shown here is derived from an EMBL/GenBank/DDBJ whole genome shotgun (WGS) entry which is preliminary data.</text>
</comment>
<dbReference type="RefSeq" id="WP_210804620.1">
    <property type="nucleotide sequence ID" value="NZ_JAGQDE010000046.1"/>
</dbReference>
<proteinExistence type="predicted"/>
<evidence type="ECO:0000256" key="1">
    <source>
        <dbReference type="SAM" id="MobiDB-lite"/>
    </source>
</evidence>
<reference evidence="4" key="1">
    <citation type="submission" date="2021-04" db="EMBL/GenBank/DDBJ databases">
        <title>The genome sequence of Ideonella sp. 4Y11.</title>
        <authorList>
            <person name="Liu Y."/>
        </authorList>
    </citation>
    <scope>NUCLEOTIDE SEQUENCE</scope>
    <source>
        <strain evidence="4">4Y11</strain>
    </source>
</reference>
<feature type="domain" description="AprE-like beta-barrel" evidence="3">
    <location>
        <begin position="305"/>
        <end position="400"/>
    </location>
</feature>
<dbReference type="InterPro" id="IPR058982">
    <property type="entry name" value="Beta-barrel_AprE"/>
</dbReference>
<dbReference type="InterPro" id="IPR011053">
    <property type="entry name" value="Single_hybrid_motif"/>
</dbReference>
<dbReference type="Proteomes" id="UP000678374">
    <property type="component" value="Unassembled WGS sequence"/>
</dbReference>
<dbReference type="AlphaFoldDB" id="A0A940YQ21"/>
<keyword evidence="2" id="KW-0472">Membrane</keyword>
<dbReference type="PRINTS" id="PR01490">
    <property type="entry name" value="RTXTOXIND"/>
</dbReference>
<evidence type="ECO:0000313" key="4">
    <source>
        <dbReference type="EMBL" id="MBQ0961939.1"/>
    </source>
</evidence>
<dbReference type="EMBL" id="JAGQDE010000046">
    <property type="protein sequence ID" value="MBQ0961939.1"/>
    <property type="molecule type" value="Genomic_DNA"/>
</dbReference>
<name>A0A940YQ21_9BURK</name>
<feature type="region of interest" description="Disordered" evidence="1">
    <location>
        <begin position="234"/>
        <end position="257"/>
    </location>
</feature>
<accession>A0A940YQ21</accession>
<feature type="transmembrane region" description="Helical" evidence="2">
    <location>
        <begin position="37"/>
        <end position="59"/>
    </location>
</feature>
<dbReference type="Gene3D" id="2.40.50.100">
    <property type="match status" value="2"/>
</dbReference>
<protein>
    <submittedName>
        <fullName evidence="4">HlyD family efflux transporter periplasmic adaptor subunit</fullName>
    </submittedName>
</protein>
<dbReference type="PANTHER" id="PTHR30386:SF28">
    <property type="entry name" value="EXPORTED PROTEIN"/>
    <property type="match status" value="1"/>
</dbReference>
<keyword evidence="2" id="KW-0812">Transmembrane</keyword>
<keyword evidence="2" id="KW-1133">Transmembrane helix</keyword>
<dbReference type="SUPFAM" id="SSF51230">
    <property type="entry name" value="Single hybrid motif"/>
    <property type="match status" value="1"/>
</dbReference>